<dbReference type="Proteomes" id="UP000554837">
    <property type="component" value="Unassembled WGS sequence"/>
</dbReference>
<protein>
    <submittedName>
        <fullName evidence="6">DnaK suppressor protein</fullName>
    </submittedName>
</protein>
<sequence length="118" mass="13060">MSLSAGQRALIEAELVLQQTALQHEIELQRGGASRVEQAAQLLADDPDAPREHEGDREVTLERADRLMVELREVGEALLRLRAGTFGRCADCEADIPLDRLRAQPTALRCLSCQAQQE</sequence>
<name>A0A840S6B0_9BURK</name>
<dbReference type="Gene3D" id="1.20.120.910">
    <property type="entry name" value="DksA, coiled-coil domain"/>
    <property type="match status" value="1"/>
</dbReference>
<dbReference type="Pfam" id="PF01258">
    <property type="entry name" value="zf-dskA_traR"/>
    <property type="match status" value="1"/>
</dbReference>
<evidence type="ECO:0000256" key="3">
    <source>
        <dbReference type="ARBA" id="ARBA00022833"/>
    </source>
</evidence>
<dbReference type="PANTHER" id="PTHR33823:SF4">
    <property type="entry name" value="GENERAL STRESS PROTEIN 16O"/>
    <property type="match status" value="1"/>
</dbReference>
<comment type="caution">
    <text evidence="6">The sequence shown here is derived from an EMBL/GenBank/DDBJ whole genome shotgun (WGS) entry which is preliminary data.</text>
</comment>
<dbReference type="EMBL" id="JACHHO010000003">
    <property type="protein sequence ID" value="MBB5205233.1"/>
    <property type="molecule type" value="Genomic_DNA"/>
</dbReference>
<evidence type="ECO:0000259" key="5">
    <source>
        <dbReference type="Pfam" id="PF01258"/>
    </source>
</evidence>
<keyword evidence="2" id="KW-0863">Zinc-finger</keyword>
<keyword evidence="7" id="KW-1185">Reference proteome</keyword>
<evidence type="ECO:0000313" key="6">
    <source>
        <dbReference type="EMBL" id="MBB5205233.1"/>
    </source>
</evidence>
<gene>
    <name evidence="6" type="ORF">HNQ51_002552</name>
</gene>
<dbReference type="PANTHER" id="PTHR33823">
    <property type="entry name" value="RNA POLYMERASE-BINDING TRANSCRIPTION FACTOR DKSA-RELATED"/>
    <property type="match status" value="1"/>
</dbReference>
<dbReference type="RefSeq" id="WP_175423736.1">
    <property type="nucleotide sequence ID" value="NZ_CP040709.1"/>
</dbReference>
<feature type="zinc finger region" description="dksA C4-type" evidence="4">
    <location>
        <begin position="89"/>
        <end position="113"/>
    </location>
</feature>
<keyword evidence="1" id="KW-0479">Metal-binding</keyword>
<proteinExistence type="predicted"/>
<evidence type="ECO:0000256" key="2">
    <source>
        <dbReference type="ARBA" id="ARBA00022771"/>
    </source>
</evidence>
<dbReference type="PROSITE" id="PS51128">
    <property type="entry name" value="ZF_DKSA_2"/>
    <property type="match status" value="1"/>
</dbReference>
<accession>A0A840S6B0</accession>
<keyword evidence="3" id="KW-0862">Zinc</keyword>
<feature type="domain" description="Zinc finger DksA/TraR C4-type" evidence="5">
    <location>
        <begin position="84"/>
        <end position="118"/>
    </location>
</feature>
<evidence type="ECO:0000313" key="7">
    <source>
        <dbReference type="Proteomes" id="UP000554837"/>
    </source>
</evidence>
<reference evidence="6 7" key="1">
    <citation type="submission" date="2020-08" db="EMBL/GenBank/DDBJ databases">
        <title>Genomic Encyclopedia of Type Strains, Phase IV (KMG-IV): sequencing the most valuable type-strain genomes for metagenomic binning, comparative biology and taxonomic classification.</title>
        <authorList>
            <person name="Goeker M."/>
        </authorList>
    </citation>
    <scope>NUCLEOTIDE SEQUENCE [LARGE SCALE GENOMIC DNA]</scope>
    <source>
        <strain evidence="6 7">DSM 23958</strain>
    </source>
</reference>
<dbReference type="InterPro" id="IPR000962">
    <property type="entry name" value="Znf_DskA_TraR"/>
</dbReference>
<dbReference type="SUPFAM" id="SSF57716">
    <property type="entry name" value="Glucocorticoid receptor-like (DNA-binding domain)"/>
    <property type="match status" value="1"/>
</dbReference>
<dbReference type="GO" id="GO:0008270">
    <property type="term" value="F:zinc ion binding"/>
    <property type="evidence" value="ECO:0007669"/>
    <property type="project" value="UniProtKB-KW"/>
</dbReference>
<evidence type="ECO:0000256" key="4">
    <source>
        <dbReference type="PROSITE-ProRule" id="PRU00510"/>
    </source>
</evidence>
<dbReference type="AlphaFoldDB" id="A0A840S6B0"/>
<organism evidence="6 7">
    <name type="scientific">Inhella inkyongensis</name>
    <dbReference type="NCBI Taxonomy" id="392593"/>
    <lineage>
        <taxon>Bacteria</taxon>
        <taxon>Pseudomonadati</taxon>
        <taxon>Pseudomonadota</taxon>
        <taxon>Betaproteobacteria</taxon>
        <taxon>Burkholderiales</taxon>
        <taxon>Sphaerotilaceae</taxon>
        <taxon>Inhella</taxon>
    </lineage>
</organism>
<evidence type="ECO:0000256" key="1">
    <source>
        <dbReference type="ARBA" id="ARBA00022723"/>
    </source>
</evidence>